<gene>
    <name evidence="2" type="ORF">VPNG_10242</name>
</gene>
<feature type="chain" id="PRO_5019121851" evidence="1">
    <location>
        <begin position="18"/>
        <end position="447"/>
    </location>
</feature>
<dbReference type="InParanoid" id="A0A423VC89"/>
<keyword evidence="1" id="KW-0732">Signal</keyword>
<dbReference type="STRING" id="1230097.A0A423VC89"/>
<reference evidence="2 3" key="1">
    <citation type="submission" date="2015-09" db="EMBL/GenBank/DDBJ databases">
        <title>Host preference determinants of Valsa canker pathogens revealed by comparative genomics.</title>
        <authorList>
            <person name="Yin Z."/>
            <person name="Huang L."/>
        </authorList>
    </citation>
    <scope>NUCLEOTIDE SEQUENCE [LARGE SCALE GENOMIC DNA]</scope>
    <source>
        <strain evidence="2 3">SXYLt</strain>
    </source>
</reference>
<dbReference type="PANTHER" id="PTHR35394:SF5">
    <property type="entry name" value="DUF3176 DOMAIN-CONTAINING PROTEIN"/>
    <property type="match status" value="1"/>
</dbReference>
<organism evidence="2 3">
    <name type="scientific">Cytospora leucostoma</name>
    <dbReference type="NCBI Taxonomy" id="1230097"/>
    <lineage>
        <taxon>Eukaryota</taxon>
        <taxon>Fungi</taxon>
        <taxon>Dikarya</taxon>
        <taxon>Ascomycota</taxon>
        <taxon>Pezizomycotina</taxon>
        <taxon>Sordariomycetes</taxon>
        <taxon>Sordariomycetidae</taxon>
        <taxon>Diaporthales</taxon>
        <taxon>Cytosporaceae</taxon>
        <taxon>Cytospora</taxon>
    </lineage>
</organism>
<evidence type="ECO:0000313" key="2">
    <source>
        <dbReference type="EMBL" id="ROV88572.1"/>
    </source>
</evidence>
<dbReference type="OrthoDB" id="5242705at2759"/>
<dbReference type="PANTHER" id="PTHR35394">
    <property type="entry name" value="DUF3176 DOMAIN-CONTAINING PROTEIN"/>
    <property type="match status" value="1"/>
</dbReference>
<dbReference type="EMBL" id="LKEB01000116">
    <property type="protein sequence ID" value="ROV88572.1"/>
    <property type="molecule type" value="Genomic_DNA"/>
</dbReference>
<sequence length="447" mass="47882">MTVALAALVMITSLAVGPFVQQAVQTTPCSYPVLNTNSSIPYAHYVPRQYTYYDGLDDRTKIVGALAYQLKTAAYASLDEGSAAAENQITPICSTGNCTFEGGDPIERSNANVGGSHPEESGDGAVSFSTVAVCSSCIDVTPLVSFVGALGNQDHDSDLISVYGLPNGLNIEYGVQSRHAKPPYITSAYVNITTDIDIGWAGDLLSPAHAQASRWAMVNMTFLTFSAAQCDKELSPQCPIPGKTNLAADESAPNKTAGPIAATCALFPCIRRYVNSSVTNGVFTETYVDSSKVWPSTDSYHASSPYEAANTLTTYEGVGTLGDYAGIQTPCRVEDVIYTTQNMSTAPNATRLWLYETTINGTVLARSISAPELCIYRHQGFFVSALSYFLQKNHTIFNTYCEKQGQVCGARNIAVWKGVTTGSGDFITMATRPYPLSSLILNPLPLQ</sequence>
<protein>
    <submittedName>
        <fullName evidence="2">Uncharacterized protein</fullName>
    </submittedName>
</protein>
<comment type="caution">
    <text evidence="2">The sequence shown here is derived from an EMBL/GenBank/DDBJ whole genome shotgun (WGS) entry which is preliminary data.</text>
</comment>
<accession>A0A423VC89</accession>
<evidence type="ECO:0000256" key="1">
    <source>
        <dbReference type="SAM" id="SignalP"/>
    </source>
</evidence>
<name>A0A423VC89_9PEZI</name>
<feature type="signal peptide" evidence="1">
    <location>
        <begin position="1"/>
        <end position="17"/>
    </location>
</feature>
<proteinExistence type="predicted"/>
<dbReference type="AlphaFoldDB" id="A0A423VC89"/>
<dbReference type="Proteomes" id="UP000285146">
    <property type="component" value="Unassembled WGS sequence"/>
</dbReference>
<keyword evidence="3" id="KW-1185">Reference proteome</keyword>
<evidence type="ECO:0000313" key="3">
    <source>
        <dbReference type="Proteomes" id="UP000285146"/>
    </source>
</evidence>